<feature type="region of interest" description="Disordered" evidence="4">
    <location>
        <begin position="23"/>
        <end position="56"/>
    </location>
</feature>
<evidence type="ECO:0000313" key="6">
    <source>
        <dbReference type="EMBL" id="KAB7497614.1"/>
    </source>
</evidence>
<feature type="region of interest" description="Disordered" evidence="4">
    <location>
        <begin position="114"/>
        <end position="333"/>
    </location>
</feature>
<feature type="domain" description="ETS" evidence="5">
    <location>
        <begin position="342"/>
        <end position="404"/>
    </location>
</feature>
<feature type="compositionally biased region" description="Low complexity" evidence="4">
    <location>
        <begin position="270"/>
        <end position="281"/>
    </location>
</feature>
<protein>
    <submittedName>
        <fullName evidence="6">Ecdysone-induced protein 74EF isoform B</fullName>
    </submittedName>
</protein>
<comment type="caution">
    <text evidence="6">The sequence shown here is derived from an EMBL/GenBank/DDBJ whole genome shotgun (WGS) entry which is preliminary data.</text>
</comment>
<dbReference type="InterPro" id="IPR036390">
    <property type="entry name" value="WH_DNA-bd_sf"/>
</dbReference>
<keyword evidence="7" id="KW-1185">Reference proteome</keyword>
<dbReference type="InterPro" id="IPR036388">
    <property type="entry name" value="WH-like_DNA-bd_sf"/>
</dbReference>
<dbReference type="InterPro" id="IPR046328">
    <property type="entry name" value="ETS_fam"/>
</dbReference>
<dbReference type="PROSITE" id="PS50061">
    <property type="entry name" value="ETS_DOMAIN_3"/>
    <property type="match status" value="1"/>
</dbReference>
<feature type="compositionally biased region" description="Polar residues" evidence="4">
    <location>
        <begin position="238"/>
        <end position="248"/>
    </location>
</feature>
<feature type="compositionally biased region" description="Basic residues" evidence="4">
    <location>
        <begin position="190"/>
        <end position="207"/>
    </location>
</feature>
<dbReference type="GO" id="GO:0005634">
    <property type="term" value="C:nucleus"/>
    <property type="evidence" value="ECO:0007669"/>
    <property type="project" value="UniProtKB-SubCell"/>
</dbReference>
<evidence type="ECO:0000256" key="2">
    <source>
        <dbReference type="ARBA" id="ARBA00023125"/>
    </source>
</evidence>
<feature type="compositionally biased region" description="Polar residues" evidence="4">
    <location>
        <begin position="162"/>
        <end position="179"/>
    </location>
</feature>
<dbReference type="PANTHER" id="PTHR11849:SF191">
    <property type="entry name" value="ECDYSONE-INDUCED PROTEIN 74EF ISOFORM B"/>
    <property type="match status" value="1"/>
</dbReference>
<dbReference type="InterPro" id="IPR000418">
    <property type="entry name" value="Ets_dom"/>
</dbReference>
<name>A0A5N5STR6_9CRUS</name>
<sequence length="404" mass="43534">MFYISYIVWFECVGSDRSRVVGPHSSEDLLHPHQQTSSPHHQQHHLNNTSPPRSRNQLLADLLGSNHFSIPIPGGGSGGNHGSIYTNGSVGYQGGNSLYPHPATVSGHRTAYTATLPNSSVGGSLPPSPADSGVSDVDSSSGHASNDESRGRMHHTVCGSRTPDSPSSLGDLGSINSFMPSHSPLLHPRSSQHLHHQHHHQYHHHNHSQAPPHQQTGHYPPRQSDSGHLQGYNGIGSSGLTSNYLDTSQGGGSGPYSALTSPHYSGHGGLPSPLLGPNPGHMPGVPGLPPSTASPTSSSSAEDFFLGDMGFPPRMKKKGRKPKSVEGCQPGIKRKSREGSTTYLWEFLLKLLQDKECCPKYIKWTNRQKGIFKLVDSKAVSRLWGLHKNKPDMNYETMGRALSS</sequence>
<feature type="compositionally biased region" description="Low complexity" evidence="4">
    <location>
        <begin position="130"/>
        <end position="144"/>
    </location>
</feature>
<dbReference type="PANTHER" id="PTHR11849">
    <property type="entry name" value="ETS"/>
    <property type="match status" value="1"/>
</dbReference>
<accession>A0A5N5STR6</accession>
<evidence type="ECO:0000256" key="3">
    <source>
        <dbReference type="RuleBase" id="RU004019"/>
    </source>
</evidence>
<dbReference type="OrthoDB" id="8196042at2759"/>
<feature type="compositionally biased region" description="Low complexity" evidence="4">
    <location>
        <begin position="180"/>
        <end position="189"/>
    </location>
</feature>
<dbReference type="Gene3D" id="1.10.10.10">
    <property type="entry name" value="Winged helix-like DNA-binding domain superfamily/Winged helix DNA-binding domain"/>
    <property type="match status" value="1"/>
</dbReference>
<dbReference type="AlphaFoldDB" id="A0A5N5STR6"/>
<keyword evidence="3" id="KW-0539">Nucleus</keyword>
<dbReference type="PROSITE" id="PS00345">
    <property type="entry name" value="ETS_DOMAIN_1"/>
    <property type="match status" value="1"/>
</dbReference>
<dbReference type="Pfam" id="PF00178">
    <property type="entry name" value="Ets"/>
    <property type="match status" value="1"/>
</dbReference>
<dbReference type="Proteomes" id="UP000326759">
    <property type="component" value="Unassembled WGS sequence"/>
</dbReference>
<dbReference type="GO" id="GO:0000981">
    <property type="term" value="F:DNA-binding transcription factor activity, RNA polymerase II-specific"/>
    <property type="evidence" value="ECO:0007669"/>
    <property type="project" value="TreeGrafter"/>
</dbReference>
<dbReference type="SMART" id="SM00413">
    <property type="entry name" value="ETS"/>
    <property type="match status" value="1"/>
</dbReference>
<evidence type="ECO:0000259" key="5">
    <source>
        <dbReference type="PROSITE" id="PS50061"/>
    </source>
</evidence>
<evidence type="ECO:0000256" key="4">
    <source>
        <dbReference type="SAM" id="MobiDB-lite"/>
    </source>
</evidence>
<feature type="compositionally biased region" description="Polar residues" evidence="4">
    <location>
        <begin position="209"/>
        <end position="227"/>
    </location>
</feature>
<gene>
    <name evidence="6" type="primary">Eip74EF</name>
    <name evidence="6" type="ORF">Anas_00134</name>
</gene>
<dbReference type="GO" id="GO:0043565">
    <property type="term" value="F:sequence-specific DNA binding"/>
    <property type="evidence" value="ECO:0007669"/>
    <property type="project" value="InterPro"/>
</dbReference>
<proteinExistence type="inferred from homology"/>
<feature type="compositionally biased region" description="Polar residues" evidence="4">
    <location>
        <begin position="46"/>
        <end position="56"/>
    </location>
</feature>
<dbReference type="EMBL" id="SEYY01020087">
    <property type="protein sequence ID" value="KAB7497614.1"/>
    <property type="molecule type" value="Genomic_DNA"/>
</dbReference>
<reference evidence="6 7" key="1">
    <citation type="journal article" date="2019" name="PLoS Biol.">
        <title>Sex chromosomes control vertical transmission of feminizing Wolbachia symbionts in an isopod.</title>
        <authorList>
            <person name="Becking T."/>
            <person name="Chebbi M.A."/>
            <person name="Giraud I."/>
            <person name="Moumen B."/>
            <person name="Laverre T."/>
            <person name="Caubet Y."/>
            <person name="Peccoud J."/>
            <person name="Gilbert C."/>
            <person name="Cordaux R."/>
        </authorList>
    </citation>
    <scope>NUCLEOTIDE SEQUENCE [LARGE SCALE GENOMIC DNA]</scope>
    <source>
        <strain evidence="6">ANa2</strain>
        <tissue evidence="6">Whole body excluding digestive tract and cuticle</tissue>
    </source>
</reference>
<dbReference type="SUPFAM" id="SSF46785">
    <property type="entry name" value="Winged helix' DNA-binding domain"/>
    <property type="match status" value="1"/>
</dbReference>
<comment type="similarity">
    <text evidence="1 3">Belongs to the ETS family.</text>
</comment>
<feature type="compositionally biased region" description="Low complexity" evidence="4">
    <location>
        <begin position="290"/>
        <end position="301"/>
    </location>
</feature>
<organism evidence="6 7">
    <name type="scientific">Armadillidium nasatum</name>
    <dbReference type="NCBI Taxonomy" id="96803"/>
    <lineage>
        <taxon>Eukaryota</taxon>
        <taxon>Metazoa</taxon>
        <taxon>Ecdysozoa</taxon>
        <taxon>Arthropoda</taxon>
        <taxon>Crustacea</taxon>
        <taxon>Multicrustacea</taxon>
        <taxon>Malacostraca</taxon>
        <taxon>Eumalacostraca</taxon>
        <taxon>Peracarida</taxon>
        <taxon>Isopoda</taxon>
        <taxon>Oniscidea</taxon>
        <taxon>Crinocheta</taxon>
        <taxon>Armadillidiidae</taxon>
        <taxon>Armadillidium</taxon>
    </lineage>
</organism>
<comment type="subcellular location">
    <subcellularLocation>
        <location evidence="3">Nucleus</location>
    </subcellularLocation>
</comment>
<evidence type="ECO:0000256" key="1">
    <source>
        <dbReference type="ARBA" id="ARBA00005562"/>
    </source>
</evidence>
<dbReference type="PRINTS" id="PR00454">
    <property type="entry name" value="ETSDOMAIN"/>
</dbReference>
<evidence type="ECO:0000313" key="7">
    <source>
        <dbReference type="Proteomes" id="UP000326759"/>
    </source>
</evidence>
<dbReference type="GO" id="GO:0030154">
    <property type="term" value="P:cell differentiation"/>
    <property type="evidence" value="ECO:0007669"/>
    <property type="project" value="TreeGrafter"/>
</dbReference>
<keyword evidence="2 3" id="KW-0238">DNA-binding</keyword>